<feature type="compositionally biased region" description="Basic residues" evidence="6">
    <location>
        <begin position="1412"/>
        <end position="1425"/>
    </location>
</feature>
<keyword evidence="4" id="KW-0344">Guanine-nucleotide releasing factor</keyword>
<evidence type="ECO:0000313" key="10">
    <source>
        <dbReference type="Proteomes" id="UP000801492"/>
    </source>
</evidence>
<dbReference type="GO" id="GO:0005886">
    <property type="term" value="C:plasma membrane"/>
    <property type="evidence" value="ECO:0007669"/>
    <property type="project" value="TreeGrafter"/>
</dbReference>
<feature type="compositionally biased region" description="Polar residues" evidence="6">
    <location>
        <begin position="1483"/>
        <end position="1500"/>
    </location>
</feature>
<protein>
    <recommendedName>
        <fullName evidence="11">Dedicator of cytokinesis protein 1</fullName>
    </recommendedName>
</protein>
<comment type="subcellular location">
    <subcellularLocation>
        <location evidence="1">Cytoplasm</location>
    </subcellularLocation>
</comment>
<dbReference type="InterPro" id="IPR027357">
    <property type="entry name" value="DOCKER_dom"/>
</dbReference>
<keyword evidence="10" id="KW-1185">Reference proteome</keyword>
<evidence type="ECO:0000256" key="4">
    <source>
        <dbReference type="ARBA" id="ARBA00022658"/>
    </source>
</evidence>
<dbReference type="Gene3D" id="1.20.58.740">
    <property type="match status" value="1"/>
</dbReference>
<evidence type="ECO:0008006" key="11">
    <source>
        <dbReference type="Google" id="ProtNLM"/>
    </source>
</evidence>
<dbReference type="InterPro" id="IPR026791">
    <property type="entry name" value="DOCK"/>
</dbReference>
<dbReference type="InterPro" id="IPR035892">
    <property type="entry name" value="C2_domain_sf"/>
</dbReference>
<dbReference type="Pfam" id="PF16172">
    <property type="entry name" value="DOCK_N"/>
    <property type="match status" value="1"/>
</dbReference>
<feature type="region of interest" description="Disordered" evidence="6">
    <location>
        <begin position="1398"/>
        <end position="1530"/>
    </location>
</feature>
<feature type="compositionally biased region" description="Polar residues" evidence="6">
    <location>
        <begin position="1435"/>
        <end position="1453"/>
    </location>
</feature>
<dbReference type="Gene3D" id="1.25.40.410">
    <property type="match status" value="1"/>
</dbReference>
<dbReference type="Pfam" id="PF20421">
    <property type="entry name" value="DHR-2_Lobe_C"/>
    <property type="match status" value="1"/>
</dbReference>
<feature type="compositionally biased region" description="Basic and acidic residues" evidence="6">
    <location>
        <begin position="1459"/>
        <end position="1479"/>
    </location>
</feature>
<dbReference type="GO" id="GO:0031267">
    <property type="term" value="F:small GTPase binding"/>
    <property type="evidence" value="ECO:0007669"/>
    <property type="project" value="TreeGrafter"/>
</dbReference>
<feature type="domain" description="DOCKER" evidence="8">
    <location>
        <begin position="941"/>
        <end position="1355"/>
    </location>
</feature>
<dbReference type="PANTHER" id="PTHR45653:SF10">
    <property type="entry name" value="MYOBLAST CITY, ISOFORM B"/>
    <property type="match status" value="1"/>
</dbReference>
<dbReference type="InterPro" id="IPR016024">
    <property type="entry name" value="ARM-type_fold"/>
</dbReference>
<dbReference type="Gene3D" id="2.60.40.150">
    <property type="entry name" value="C2 domain"/>
    <property type="match status" value="1"/>
</dbReference>
<dbReference type="InterPro" id="IPR027007">
    <property type="entry name" value="C2_DOCK-type_domain"/>
</dbReference>
<dbReference type="InterPro" id="IPR046773">
    <property type="entry name" value="DOCKER_Lobe_C"/>
</dbReference>
<dbReference type="PROSITE" id="PS51651">
    <property type="entry name" value="DOCKER"/>
    <property type="match status" value="1"/>
</dbReference>
<dbReference type="InterPro" id="IPR046769">
    <property type="entry name" value="DOCKER_Lobe_A"/>
</dbReference>
<proteinExistence type="inferred from homology"/>
<keyword evidence="2" id="KW-0963">Cytoplasm</keyword>
<comment type="similarity">
    <text evidence="5">Belongs to the DOCK family.</text>
</comment>
<dbReference type="OrthoDB" id="18896at2759"/>
<feature type="compositionally biased region" description="Low complexity" evidence="6">
    <location>
        <begin position="1501"/>
        <end position="1511"/>
    </location>
</feature>
<dbReference type="InterPro" id="IPR046770">
    <property type="entry name" value="DOCKER_Lobe_B"/>
</dbReference>
<accession>A0A8K0D271</accession>
<dbReference type="FunFam" id="1.25.40.410:FF:000004">
    <property type="entry name" value="Dedicator of cytokinesis protein 1"/>
    <property type="match status" value="1"/>
</dbReference>
<evidence type="ECO:0000259" key="7">
    <source>
        <dbReference type="PROSITE" id="PS51650"/>
    </source>
</evidence>
<evidence type="ECO:0000259" key="8">
    <source>
        <dbReference type="PROSITE" id="PS51651"/>
    </source>
</evidence>
<gene>
    <name evidence="9" type="ORF">ILUMI_10481</name>
</gene>
<dbReference type="GO" id="GO:0007520">
    <property type="term" value="P:myoblast fusion"/>
    <property type="evidence" value="ECO:0007669"/>
    <property type="project" value="TreeGrafter"/>
</dbReference>
<evidence type="ECO:0000256" key="2">
    <source>
        <dbReference type="ARBA" id="ARBA00022490"/>
    </source>
</evidence>
<dbReference type="InterPro" id="IPR032376">
    <property type="entry name" value="DOCK_N"/>
</dbReference>
<feature type="compositionally biased region" description="Polar residues" evidence="6">
    <location>
        <begin position="1398"/>
        <end position="1409"/>
    </location>
</feature>
<dbReference type="EMBL" id="VTPC01005723">
    <property type="protein sequence ID" value="KAF2895701.1"/>
    <property type="molecule type" value="Genomic_DNA"/>
</dbReference>
<feature type="region of interest" description="Disordered" evidence="6">
    <location>
        <begin position="1563"/>
        <end position="1592"/>
    </location>
</feature>
<dbReference type="Pfam" id="PF06920">
    <property type="entry name" value="DHR-2_Lobe_A"/>
    <property type="match status" value="1"/>
</dbReference>
<dbReference type="CDD" id="cd11697">
    <property type="entry name" value="DHR2_DOCK_A"/>
    <property type="match status" value="1"/>
</dbReference>
<keyword evidence="3" id="KW-0597">Phosphoprotein</keyword>
<dbReference type="GO" id="GO:0007264">
    <property type="term" value="P:small GTPase-mediated signal transduction"/>
    <property type="evidence" value="ECO:0007669"/>
    <property type="project" value="InterPro"/>
</dbReference>
<dbReference type="InterPro" id="IPR056372">
    <property type="entry name" value="TPR_DOCK"/>
</dbReference>
<evidence type="ECO:0000256" key="6">
    <source>
        <dbReference type="SAM" id="MobiDB-lite"/>
    </source>
</evidence>
<dbReference type="Pfam" id="PF14429">
    <property type="entry name" value="DOCK-C2"/>
    <property type="match status" value="1"/>
</dbReference>
<feature type="domain" description="C2 DOCK-type" evidence="7">
    <location>
        <begin position="106"/>
        <end position="285"/>
    </location>
</feature>
<dbReference type="SUPFAM" id="SSF48371">
    <property type="entry name" value="ARM repeat"/>
    <property type="match status" value="1"/>
</dbReference>
<dbReference type="PROSITE" id="PS51650">
    <property type="entry name" value="C2_DOCK"/>
    <property type="match status" value="1"/>
</dbReference>
<evidence type="ECO:0000256" key="1">
    <source>
        <dbReference type="ARBA" id="ARBA00004496"/>
    </source>
</evidence>
<name>A0A8K0D271_IGNLU</name>
<dbReference type="InterPro" id="IPR047026">
    <property type="entry name" value="DOCK1_C2"/>
</dbReference>
<evidence type="ECO:0000256" key="5">
    <source>
        <dbReference type="PROSITE-ProRule" id="PRU00983"/>
    </source>
</evidence>
<dbReference type="GO" id="GO:0005737">
    <property type="term" value="C:cytoplasm"/>
    <property type="evidence" value="ECO:0007669"/>
    <property type="project" value="UniProtKB-SubCell"/>
</dbReference>
<dbReference type="GO" id="GO:0005085">
    <property type="term" value="F:guanyl-nucleotide exchange factor activity"/>
    <property type="evidence" value="ECO:0007669"/>
    <property type="project" value="UniProtKB-KW"/>
</dbReference>
<comment type="caution">
    <text evidence="9">The sequence shown here is derived from an EMBL/GenBank/DDBJ whole genome shotgun (WGS) entry which is preliminary data.</text>
</comment>
<dbReference type="Pfam" id="PF23554">
    <property type="entry name" value="TPR_DOCK"/>
    <property type="match status" value="2"/>
</dbReference>
<evidence type="ECO:0000256" key="3">
    <source>
        <dbReference type="ARBA" id="ARBA00022553"/>
    </source>
</evidence>
<dbReference type="Proteomes" id="UP000801492">
    <property type="component" value="Unassembled WGS sequence"/>
</dbReference>
<dbReference type="InterPro" id="IPR043161">
    <property type="entry name" value="DOCK_C_lobe_A"/>
</dbReference>
<dbReference type="PANTHER" id="PTHR45653">
    <property type="entry name" value="DEDICATOR OF CYTOKINESIS"/>
    <property type="match status" value="1"/>
</dbReference>
<dbReference type="Pfam" id="PF20422">
    <property type="entry name" value="DHR-2_Lobe_B"/>
    <property type="match status" value="1"/>
</dbReference>
<dbReference type="InterPro" id="IPR043162">
    <property type="entry name" value="DOCK_C_lobe_C"/>
</dbReference>
<dbReference type="FunFam" id="1.20.58.740:FF:000004">
    <property type="entry name" value="Dedicator of cytokinesis protein 1"/>
    <property type="match status" value="1"/>
</dbReference>
<sequence>MRRPFGVAAKDITLFMCGKLESDLEQEFAVPFYTCDKDNFEQTLKKFINKDYAKNESKNQALFVSLKLLHGDLKQVREENPHLILGNISISRKMGFPEVILPGDVRNDLYLTLVGGEFPKGNKTSDKNVEVVVKVCNEKGVAIPGVISLGGGVPPLNEYRSVIYYHEDKPQWYETFKVAIPIEEFRSSHLKFIFKHRSSNEAKDKSEKPFAISYVKLMQENGTTLRDAKHNLNVYKLDHKKFDENGLDYFKLPSTVDELKDNQKPQTAGLCLSTKDSFCISTNICSTKLTQNVDLLGLLNWASHKETLRESLLALMKVDGEEVVKFLQDILDALFNILMDNPESDVYDELVFDCLLHIISLVSNDWKYQHFEPVLDLYIRESFSATLAYSKLVVVIKNLVDNAIAIVSIAKDNILFKAMKALQYIMRFVARSRLLFCELYPEMDNDDFEESLKGLLQSIVTMMCQTSDTLLREQGACLKYLPSTIPDILKVFNAKHLSIILCDLLKNIPPNRLTKQKMMTVNEIVHSQLFLYPECRQVLLPVFTKQIKVLFETCEEGTGVGRQEGRRQFRSVAKVARVLGATQHCLNQHRGYSEEVELCIKILSDILDLLFRSDVGPTLHDISEIMLVDLRTVIQSHINMDKENPYGGNLVAIMIDIFRQMSDYHYEKYISNFATRTDILDFLMEILLVFKELVNQSVFPSDWCEMIMLQNAVILKSLRFFSHTIRDHFFEKFDNQAWSNFFHCAIAFMTQPALQLETFSHNKRMRIIKRYKDMRRETGFEIRSMWFNLGQYKIQFVPSLVGSILEMTLIPEVELRKATIPIFFDMMQCEFYSSRFEIESFGDTKRDSSHIKANFCEFENEMIAKLDILVEGGRGDEQFKDLFHNIMVELCSHHTTMNEDGVKFVKMVTRLMERLLEYRCIITDENKENRMSCTVNLLDFYSEINRKEMYIRYVNKLCDLHLECDNFTEAAYTLQLHSNLLKWSDELLPPLLKSSRYSESYTHRQLKEALYYNIIDYFDKGKMWECALQKCQELAKQYEEETFDYEQLSELHKRMASFYEDIMRKVRAEPEYFRVAYYGRGFPIFLQNKVFIYRGKEYERLGDFCTRTLNEFPNAELMNKLTPPGDDILESNSQYIQINHVDPIMDEKRQRFSGKPVAEQIVKYYKVNDVQKYRYSRPFTRKDPEIENENEFSSLWLERTILVTTYPLPGILRWFPVSSTNTIEISPLCYAIETMEEKNKELRDLIMHYNQDKTLPINPLSLKLNGIVDPAVMGGTMNYEEAFFSPEYIKAHPENHVLIQRLKDLIADQIPLLELCIQVHKDRAPPSLQPLQKRLEDCFAKMQESVVEKYGKRKCDLKLDQITIRRQFSIANNLRHSDMPQMSDKSSSNHISKTSLILSPTKSLTNTPALSHKNKNKTPKEKRRASKADAVVSPGSVSGTQWYTSETEVTPNGTPVFELRQELTPKRPLRSEIEKEKRLSRPPSGQFSRPPSLTITLRTASSSGNSSNRDSVGTTDSSVSEEDLVPPPLPVKLREADYCNLPNSNSENTSFLYTYRNSLRTSVHVKLPPPEPIDDDDPPPLPPPKPPKNKCL</sequence>
<dbReference type="CDD" id="cd08694">
    <property type="entry name" value="C2_Dock-A"/>
    <property type="match status" value="1"/>
</dbReference>
<reference evidence="9" key="1">
    <citation type="submission" date="2019-08" db="EMBL/GenBank/DDBJ databases">
        <title>The genome of the North American firefly Photinus pyralis.</title>
        <authorList>
            <consortium name="Photinus pyralis genome working group"/>
            <person name="Fallon T.R."/>
            <person name="Sander Lower S.E."/>
            <person name="Weng J.-K."/>
        </authorList>
    </citation>
    <scope>NUCLEOTIDE SEQUENCE</scope>
    <source>
        <strain evidence="9">TRF0915ILg1</strain>
        <tissue evidence="9">Whole body</tissue>
    </source>
</reference>
<organism evidence="9 10">
    <name type="scientific">Ignelater luminosus</name>
    <name type="common">Cucubano</name>
    <name type="synonym">Pyrophorus luminosus</name>
    <dbReference type="NCBI Taxonomy" id="2038154"/>
    <lineage>
        <taxon>Eukaryota</taxon>
        <taxon>Metazoa</taxon>
        <taxon>Ecdysozoa</taxon>
        <taxon>Arthropoda</taxon>
        <taxon>Hexapoda</taxon>
        <taxon>Insecta</taxon>
        <taxon>Pterygota</taxon>
        <taxon>Neoptera</taxon>
        <taxon>Endopterygota</taxon>
        <taxon>Coleoptera</taxon>
        <taxon>Polyphaga</taxon>
        <taxon>Elateriformia</taxon>
        <taxon>Elateroidea</taxon>
        <taxon>Elateridae</taxon>
        <taxon>Agrypninae</taxon>
        <taxon>Pyrophorini</taxon>
        <taxon>Ignelater</taxon>
    </lineage>
</organism>
<evidence type="ECO:0000313" key="9">
    <source>
        <dbReference type="EMBL" id="KAF2895701.1"/>
    </source>
</evidence>
<dbReference type="GO" id="GO:0016477">
    <property type="term" value="P:cell migration"/>
    <property type="evidence" value="ECO:0007669"/>
    <property type="project" value="TreeGrafter"/>
</dbReference>